<evidence type="ECO:0000256" key="1">
    <source>
        <dbReference type="ARBA" id="ARBA00001947"/>
    </source>
</evidence>
<feature type="domain" description="Class II aldolase/adducin N-terminal" evidence="13">
    <location>
        <begin position="8"/>
        <end position="187"/>
    </location>
</feature>
<evidence type="ECO:0000256" key="7">
    <source>
        <dbReference type="ARBA" id="ARBA00044745"/>
    </source>
</evidence>
<dbReference type="NCBIfam" id="NF043034">
    <property type="entry name" value="OxoTetrPhDc"/>
    <property type="match status" value="1"/>
</dbReference>
<evidence type="ECO:0000259" key="13">
    <source>
        <dbReference type="SMART" id="SM01007"/>
    </source>
</evidence>
<dbReference type="PANTHER" id="PTHR22789:SF0">
    <property type="entry name" value="3-OXO-TETRONATE 4-PHOSPHATE DECARBOXYLASE-RELATED"/>
    <property type="match status" value="1"/>
</dbReference>
<dbReference type="GO" id="GO:0019323">
    <property type="term" value="P:pentose catabolic process"/>
    <property type="evidence" value="ECO:0007669"/>
    <property type="project" value="InterPro"/>
</dbReference>
<name>A0A840FP54_9SPHN</name>
<dbReference type="SMART" id="SM01007">
    <property type="entry name" value="Aldolase_II"/>
    <property type="match status" value="1"/>
</dbReference>
<sequence length="223" mass="23344">MISAKLREGICRLGKSLFDRGYTHGASGNISVTLDDGGMIVTPTNVSLGSLDPAALSVLDAAGHLIEGPPPTKEVPLHAAVYQTRRSAGAIVHLHSTHSVAVSMLPDIDPAEVFPPLTAYYLMRVGRTALLPYFRPGDPKVAEALASLGGEYGAVLLANHGPVVADRSLESAGQAIEELEQTARLFLLLRAEKPRLLTPSEASALRNDPAGSVKPNAQGALAS</sequence>
<evidence type="ECO:0000256" key="9">
    <source>
        <dbReference type="ARBA" id="ARBA00044803"/>
    </source>
</evidence>
<evidence type="ECO:0000256" key="3">
    <source>
        <dbReference type="ARBA" id="ARBA00022723"/>
    </source>
</evidence>
<dbReference type="InterPro" id="IPR036409">
    <property type="entry name" value="Aldolase_II/adducin_N_sf"/>
</dbReference>
<gene>
    <name evidence="14" type="ORF">GGQ80_003593</name>
</gene>
<comment type="cofactor">
    <cofactor evidence="1">
        <name>Zn(2+)</name>
        <dbReference type="ChEBI" id="CHEBI:29105"/>
    </cofactor>
</comment>
<reference evidence="14 15" key="1">
    <citation type="submission" date="2020-08" db="EMBL/GenBank/DDBJ databases">
        <title>Genomic Encyclopedia of Type Strains, Phase IV (KMG-IV): sequencing the most valuable type-strain genomes for metagenomic binning, comparative biology and taxonomic classification.</title>
        <authorList>
            <person name="Goeker M."/>
        </authorList>
    </citation>
    <scope>NUCLEOTIDE SEQUENCE [LARGE SCALE GENOMIC DNA]</scope>
    <source>
        <strain evidence="14 15">YC6723</strain>
    </source>
</reference>
<keyword evidence="15" id="KW-1185">Reference proteome</keyword>
<dbReference type="InterPro" id="IPR050013">
    <property type="entry name" value="OtnC"/>
</dbReference>
<comment type="catalytic activity">
    <reaction evidence="11">
        <text>3-dehydro-4-O-phospho-L-erythronate + H(+) = dihydroxyacetone phosphate + CO2</text>
        <dbReference type="Rhea" id="RHEA:52404"/>
        <dbReference type="ChEBI" id="CHEBI:15378"/>
        <dbReference type="ChEBI" id="CHEBI:16526"/>
        <dbReference type="ChEBI" id="CHEBI:57642"/>
        <dbReference type="ChEBI" id="CHEBI:136592"/>
        <dbReference type="EC" id="4.1.1.104"/>
    </reaction>
</comment>
<proteinExistence type="inferred from homology"/>
<feature type="region of interest" description="Disordered" evidence="12">
    <location>
        <begin position="200"/>
        <end position="223"/>
    </location>
</feature>
<evidence type="ECO:0000313" key="14">
    <source>
        <dbReference type="EMBL" id="MBB4155668.1"/>
    </source>
</evidence>
<dbReference type="InterPro" id="IPR001303">
    <property type="entry name" value="Aldolase_II/adducin_N"/>
</dbReference>
<accession>A0A840FP54</accession>
<dbReference type="Gene3D" id="3.40.225.10">
    <property type="entry name" value="Class II aldolase/adducin N-terminal domain"/>
    <property type="match status" value="1"/>
</dbReference>
<evidence type="ECO:0000256" key="5">
    <source>
        <dbReference type="ARBA" id="ARBA00023239"/>
    </source>
</evidence>
<comment type="function">
    <text evidence="7">Catalyzes the decarboxylation of 3-oxo-tetronate 4-phosphate to dihydroxyacetone phosphate (DHAP) and CO(2).</text>
</comment>
<dbReference type="SUPFAM" id="SSF53639">
    <property type="entry name" value="AraD/HMP-PK domain-like"/>
    <property type="match status" value="1"/>
</dbReference>
<evidence type="ECO:0000256" key="11">
    <source>
        <dbReference type="ARBA" id="ARBA00048603"/>
    </source>
</evidence>
<evidence type="ECO:0000313" key="15">
    <source>
        <dbReference type="Proteomes" id="UP000529795"/>
    </source>
</evidence>
<keyword evidence="5" id="KW-0456">Lyase</keyword>
<organism evidence="14 15">
    <name type="scientific">Sphingomonas jinjuensis</name>
    <dbReference type="NCBI Taxonomy" id="535907"/>
    <lineage>
        <taxon>Bacteria</taxon>
        <taxon>Pseudomonadati</taxon>
        <taxon>Pseudomonadota</taxon>
        <taxon>Alphaproteobacteria</taxon>
        <taxon>Sphingomonadales</taxon>
        <taxon>Sphingomonadaceae</taxon>
        <taxon>Sphingomonas</taxon>
    </lineage>
</organism>
<dbReference type="AlphaFoldDB" id="A0A840FP54"/>
<evidence type="ECO:0000256" key="8">
    <source>
        <dbReference type="ARBA" id="ARBA00044772"/>
    </source>
</evidence>
<evidence type="ECO:0000256" key="6">
    <source>
        <dbReference type="ARBA" id="ARBA00023277"/>
    </source>
</evidence>
<dbReference type="GO" id="GO:0046872">
    <property type="term" value="F:metal ion binding"/>
    <property type="evidence" value="ECO:0007669"/>
    <property type="project" value="UniProtKB-KW"/>
</dbReference>
<dbReference type="GO" id="GO:0005829">
    <property type="term" value="C:cytosol"/>
    <property type="evidence" value="ECO:0007669"/>
    <property type="project" value="TreeGrafter"/>
</dbReference>
<comment type="catalytic activity">
    <reaction evidence="10">
        <text>3-dehydro-4-O-phospho-D-erythronate + H(+) = dihydroxyacetone phosphate + CO2</text>
        <dbReference type="Rhea" id="RHEA:52416"/>
        <dbReference type="ChEBI" id="CHEBI:15378"/>
        <dbReference type="ChEBI" id="CHEBI:16526"/>
        <dbReference type="ChEBI" id="CHEBI:57642"/>
        <dbReference type="ChEBI" id="CHEBI:136593"/>
        <dbReference type="EC" id="4.1.1.104"/>
    </reaction>
</comment>
<evidence type="ECO:0000256" key="10">
    <source>
        <dbReference type="ARBA" id="ARBA00047520"/>
    </source>
</evidence>
<dbReference type="EC" id="4.1.1.104" evidence="8"/>
<dbReference type="FunFam" id="3.40.225.10:FF:000008">
    <property type="entry name" value="Sugar aldolase"/>
    <property type="match status" value="1"/>
</dbReference>
<keyword evidence="4" id="KW-0862">Zinc</keyword>
<protein>
    <recommendedName>
        <fullName evidence="9">3-oxo-tetronate 4-phosphate decarboxylase</fullName>
        <ecNumber evidence="8">4.1.1.104</ecNumber>
    </recommendedName>
</protein>
<dbReference type="InterPro" id="IPR050197">
    <property type="entry name" value="Aldolase_class_II_sugar_metab"/>
</dbReference>
<evidence type="ECO:0000256" key="4">
    <source>
        <dbReference type="ARBA" id="ARBA00022833"/>
    </source>
</evidence>
<dbReference type="GO" id="GO:0016832">
    <property type="term" value="F:aldehyde-lyase activity"/>
    <property type="evidence" value="ECO:0007669"/>
    <property type="project" value="InterPro"/>
</dbReference>
<keyword evidence="6" id="KW-0119">Carbohydrate metabolism</keyword>
<dbReference type="EMBL" id="JACIEV010000018">
    <property type="protein sequence ID" value="MBB4155668.1"/>
    <property type="molecule type" value="Genomic_DNA"/>
</dbReference>
<comment type="similarity">
    <text evidence="2">Belongs to the aldolase class II family. AraD/FucA subfamily.</text>
</comment>
<dbReference type="Pfam" id="PF00596">
    <property type="entry name" value="Aldolase_II"/>
    <property type="match status" value="1"/>
</dbReference>
<keyword evidence="3" id="KW-0479">Metal-binding</keyword>
<dbReference type="RefSeq" id="WP_183987359.1">
    <property type="nucleotide sequence ID" value="NZ_JACIEV010000018.1"/>
</dbReference>
<evidence type="ECO:0000256" key="2">
    <source>
        <dbReference type="ARBA" id="ARBA00010037"/>
    </source>
</evidence>
<evidence type="ECO:0000256" key="12">
    <source>
        <dbReference type="SAM" id="MobiDB-lite"/>
    </source>
</evidence>
<dbReference type="Proteomes" id="UP000529795">
    <property type="component" value="Unassembled WGS sequence"/>
</dbReference>
<dbReference type="PANTHER" id="PTHR22789">
    <property type="entry name" value="FUCULOSE PHOSPHATE ALDOLASE"/>
    <property type="match status" value="1"/>
</dbReference>
<comment type="caution">
    <text evidence="14">The sequence shown here is derived from an EMBL/GenBank/DDBJ whole genome shotgun (WGS) entry which is preliminary data.</text>
</comment>
<dbReference type="NCBIfam" id="NF006000">
    <property type="entry name" value="PRK08130.1"/>
    <property type="match status" value="1"/>
</dbReference>